<dbReference type="PANTHER" id="PTHR11530:SF11">
    <property type="entry name" value="D-ASPARTATE OXIDASE"/>
    <property type="match status" value="1"/>
</dbReference>
<dbReference type="Proteomes" id="UP000193560">
    <property type="component" value="Unassembled WGS sequence"/>
</dbReference>
<dbReference type="GO" id="GO:0019478">
    <property type="term" value="P:D-amino acid catabolic process"/>
    <property type="evidence" value="ECO:0007669"/>
    <property type="project" value="TreeGrafter"/>
</dbReference>
<comment type="similarity">
    <text evidence="2">Belongs to the DAMOX/DASOX family.</text>
</comment>
<dbReference type="PANTHER" id="PTHR11530">
    <property type="entry name" value="D-AMINO ACID OXIDASE"/>
    <property type="match status" value="1"/>
</dbReference>
<dbReference type="PIRSF" id="PIRSF000189">
    <property type="entry name" value="D-aa_oxidase"/>
    <property type="match status" value="1"/>
</dbReference>
<dbReference type="GO" id="GO:0005737">
    <property type="term" value="C:cytoplasm"/>
    <property type="evidence" value="ECO:0007669"/>
    <property type="project" value="TreeGrafter"/>
</dbReference>
<dbReference type="InterPro" id="IPR006076">
    <property type="entry name" value="FAD-dep_OxRdtase"/>
</dbReference>
<dbReference type="SUPFAM" id="SSF51971">
    <property type="entry name" value="Nucleotide-binding domain"/>
    <property type="match status" value="1"/>
</dbReference>
<name>A0A1X2I3Q3_9FUNG</name>
<evidence type="ECO:0000313" key="9">
    <source>
        <dbReference type="Proteomes" id="UP000193560"/>
    </source>
</evidence>
<reference evidence="8 9" key="1">
    <citation type="submission" date="2016-07" db="EMBL/GenBank/DDBJ databases">
        <title>Pervasive Adenine N6-methylation of Active Genes in Fungi.</title>
        <authorList>
            <consortium name="DOE Joint Genome Institute"/>
            <person name="Mondo S.J."/>
            <person name="Dannebaum R.O."/>
            <person name="Kuo R.C."/>
            <person name="Labutti K."/>
            <person name="Haridas S."/>
            <person name="Kuo A."/>
            <person name="Salamov A."/>
            <person name="Ahrendt S.R."/>
            <person name="Lipzen A."/>
            <person name="Sullivan W."/>
            <person name="Andreopoulos W.B."/>
            <person name="Clum A."/>
            <person name="Lindquist E."/>
            <person name="Daum C."/>
            <person name="Ramamoorthy G.K."/>
            <person name="Gryganskyi A."/>
            <person name="Culley D."/>
            <person name="Magnuson J.K."/>
            <person name="James T.Y."/>
            <person name="O'Malley M.A."/>
            <person name="Stajich J.E."/>
            <person name="Spatafora J.W."/>
            <person name="Visel A."/>
            <person name="Grigoriev I.V."/>
        </authorList>
    </citation>
    <scope>NUCLEOTIDE SEQUENCE [LARGE SCALE GENOMIC DNA]</scope>
    <source>
        <strain evidence="8 9">NRRL 1336</strain>
    </source>
</reference>
<dbReference type="Gene3D" id="3.30.9.10">
    <property type="entry name" value="D-Amino Acid Oxidase, subunit A, domain 2"/>
    <property type="match status" value="1"/>
</dbReference>
<evidence type="ECO:0000256" key="1">
    <source>
        <dbReference type="ARBA" id="ARBA00001974"/>
    </source>
</evidence>
<accession>A0A1X2I3Q3</accession>
<evidence type="ECO:0000313" key="8">
    <source>
        <dbReference type="EMBL" id="ORZ07804.1"/>
    </source>
</evidence>
<evidence type="ECO:0000256" key="4">
    <source>
        <dbReference type="ARBA" id="ARBA00022827"/>
    </source>
</evidence>
<keyword evidence="4 6" id="KW-0274">FAD</keyword>
<evidence type="ECO:0000256" key="5">
    <source>
        <dbReference type="ARBA" id="ARBA00023002"/>
    </source>
</evidence>
<evidence type="ECO:0000256" key="3">
    <source>
        <dbReference type="ARBA" id="ARBA00022630"/>
    </source>
</evidence>
<gene>
    <name evidence="8" type="ORF">BCR42DRAFT_425507</name>
</gene>
<protein>
    <recommendedName>
        <fullName evidence="7">FAD dependent oxidoreductase domain-containing protein</fullName>
    </recommendedName>
</protein>
<proteinExistence type="inferred from homology"/>
<keyword evidence="3" id="KW-0285">Flavoprotein</keyword>
<feature type="domain" description="FAD dependent oxidoreductase" evidence="7">
    <location>
        <begin position="7"/>
        <end position="337"/>
    </location>
</feature>
<dbReference type="EMBL" id="MCGE01000033">
    <property type="protein sequence ID" value="ORZ07804.1"/>
    <property type="molecule type" value="Genomic_DNA"/>
</dbReference>
<organism evidence="8 9">
    <name type="scientific">Absidia repens</name>
    <dbReference type="NCBI Taxonomy" id="90262"/>
    <lineage>
        <taxon>Eukaryota</taxon>
        <taxon>Fungi</taxon>
        <taxon>Fungi incertae sedis</taxon>
        <taxon>Mucoromycota</taxon>
        <taxon>Mucoromycotina</taxon>
        <taxon>Mucoromycetes</taxon>
        <taxon>Mucorales</taxon>
        <taxon>Cunninghamellaceae</taxon>
        <taxon>Absidia</taxon>
    </lineage>
</organism>
<dbReference type="SUPFAM" id="SSF54373">
    <property type="entry name" value="FAD-linked reductases, C-terminal domain"/>
    <property type="match status" value="1"/>
</dbReference>
<sequence length="352" mass="39350">MPSYKNVVVLGAGVTGLTTGVSLLRNGAKQVTVVGKHIPGEKSPEYASPYAGASIITFASVADKRLQEIDRDTLKEFHRLANQEPESSVSYCPGVQYFEAPDAPGEDSFWVHDLFQDYERLSKDSLPKGAIDGYRFVSFTANVPQYLDYLVKTFISLGGRLEKKSFDSLQSAIEHYKEIDTLINCTGLGSYHLKDVQDHTMYPLRGQTVVVRAPHIKHQLYKDLGHDARFCTYIIPRGDGTVVLGGTMDKDNNNTEPEPELTKKILNSCYNLHPYLTHHQGPEAFDVVGINVGFRPSRKDGIRIEKQIKYRANGDRVTVCHNYGHSSHGYQSSWGACNKVLQLLQNDRLSKL</sequence>
<dbReference type="Pfam" id="PF01266">
    <property type="entry name" value="DAO"/>
    <property type="match status" value="1"/>
</dbReference>
<evidence type="ECO:0000256" key="6">
    <source>
        <dbReference type="PIRSR" id="PIRSR000189-1"/>
    </source>
</evidence>
<feature type="binding site" evidence="6">
    <location>
        <position position="233"/>
    </location>
    <ligand>
        <name>D-dopa</name>
        <dbReference type="ChEBI" id="CHEBI:149689"/>
    </ligand>
</feature>
<keyword evidence="5" id="KW-0560">Oxidoreductase</keyword>
<dbReference type="AlphaFoldDB" id="A0A1X2I3Q3"/>
<feature type="binding site" evidence="6">
    <location>
        <position position="295"/>
    </location>
    <ligand>
        <name>D-dopa</name>
        <dbReference type="ChEBI" id="CHEBI:149689"/>
    </ligand>
</feature>
<evidence type="ECO:0000256" key="2">
    <source>
        <dbReference type="ARBA" id="ARBA00006730"/>
    </source>
</evidence>
<comment type="caution">
    <text evidence="8">The sequence shown here is derived from an EMBL/GenBank/DDBJ whole genome shotgun (WGS) entry which is preliminary data.</text>
</comment>
<dbReference type="InterPro" id="IPR023209">
    <property type="entry name" value="DAO"/>
</dbReference>
<dbReference type="OrthoDB" id="2015447at2759"/>
<comment type="cofactor">
    <cofactor evidence="1 6">
        <name>FAD</name>
        <dbReference type="ChEBI" id="CHEBI:57692"/>
    </cofactor>
</comment>
<feature type="binding site" evidence="6">
    <location>
        <position position="186"/>
    </location>
    <ligand>
        <name>FAD</name>
        <dbReference type="ChEBI" id="CHEBI:57692"/>
    </ligand>
</feature>
<evidence type="ECO:0000259" key="7">
    <source>
        <dbReference type="Pfam" id="PF01266"/>
    </source>
</evidence>
<dbReference type="GO" id="GO:0003884">
    <property type="term" value="F:D-amino-acid oxidase activity"/>
    <property type="evidence" value="ECO:0007669"/>
    <property type="project" value="InterPro"/>
</dbReference>
<dbReference type="GO" id="GO:0071949">
    <property type="term" value="F:FAD binding"/>
    <property type="evidence" value="ECO:0007669"/>
    <property type="project" value="InterPro"/>
</dbReference>
<keyword evidence="9" id="KW-1185">Reference proteome</keyword>
<dbReference type="Gene3D" id="3.40.50.720">
    <property type="entry name" value="NAD(P)-binding Rossmann-like Domain"/>
    <property type="match status" value="1"/>
</dbReference>
<dbReference type="STRING" id="90262.A0A1X2I3Q3"/>